<keyword evidence="2" id="KW-0812">Transmembrane</keyword>
<keyword evidence="2" id="KW-0472">Membrane</keyword>
<name>A0A1G2L1X7_9BACT</name>
<feature type="transmembrane region" description="Helical" evidence="2">
    <location>
        <begin position="12"/>
        <end position="35"/>
    </location>
</feature>
<sequence>MKTNKSAIITYSGMAVSIILLIFAIVGVGAGALYVQFERNAAQKKIEIAAMERQSREQELARQLDEKVRLAESGSLKREQEKFELFEKVISNAQWVDMKDVGRGKATGKAWLAFYAEKTYVRMRAAGLLESRGSNYYEGWIMKNSKSNEFFLAGNIDLSADGAGIIDLVLDGDKTDFRTIVITNEPNDGNPIPDIHILEGIFSSKLKPDDFKVVLE</sequence>
<keyword evidence="1" id="KW-0175">Coiled coil</keyword>
<dbReference type="EMBL" id="MHQO01000050">
    <property type="protein sequence ID" value="OHA05524.1"/>
    <property type="molecule type" value="Genomic_DNA"/>
</dbReference>
<gene>
    <name evidence="3" type="ORF">A2934_05460</name>
</gene>
<accession>A0A1G2L1X7</accession>
<evidence type="ECO:0000256" key="1">
    <source>
        <dbReference type="SAM" id="Coils"/>
    </source>
</evidence>
<evidence type="ECO:0000313" key="3">
    <source>
        <dbReference type="EMBL" id="OHA05524.1"/>
    </source>
</evidence>
<protein>
    <submittedName>
        <fullName evidence="3">Uncharacterized protein</fullName>
    </submittedName>
</protein>
<feature type="coiled-coil region" evidence="1">
    <location>
        <begin position="34"/>
        <end position="61"/>
    </location>
</feature>
<proteinExistence type="predicted"/>
<comment type="caution">
    <text evidence="3">The sequence shown here is derived from an EMBL/GenBank/DDBJ whole genome shotgun (WGS) entry which is preliminary data.</text>
</comment>
<evidence type="ECO:0000256" key="2">
    <source>
        <dbReference type="SAM" id="Phobius"/>
    </source>
</evidence>
<dbReference type="AlphaFoldDB" id="A0A1G2L1X7"/>
<evidence type="ECO:0000313" key="4">
    <source>
        <dbReference type="Proteomes" id="UP000177982"/>
    </source>
</evidence>
<reference evidence="3 4" key="1">
    <citation type="journal article" date="2016" name="Nat. Commun.">
        <title>Thousands of microbial genomes shed light on interconnected biogeochemical processes in an aquifer system.</title>
        <authorList>
            <person name="Anantharaman K."/>
            <person name="Brown C.T."/>
            <person name="Hug L.A."/>
            <person name="Sharon I."/>
            <person name="Castelle C.J."/>
            <person name="Probst A.J."/>
            <person name="Thomas B.C."/>
            <person name="Singh A."/>
            <person name="Wilkins M.J."/>
            <person name="Karaoz U."/>
            <person name="Brodie E.L."/>
            <person name="Williams K.H."/>
            <person name="Hubbard S.S."/>
            <person name="Banfield J.F."/>
        </authorList>
    </citation>
    <scope>NUCLEOTIDE SEQUENCE [LARGE SCALE GENOMIC DNA]</scope>
</reference>
<keyword evidence="2" id="KW-1133">Transmembrane helix</keyword>
<dbReference type="Proteomes" id="UP000177982">
    <property type="component" value="Unassembled WGS sequence"/>
</dbReference>
<organism evidence="3 4">
    <name type="scientific">Candidatus Sungbacteria bacterium RIFCSPLOWO2_01_FULL_47_10</name>
    <dbReference type="NCBI Taxonomy" id="1802276"/>
    <lineage>
        <taxon>Bacteria</taxon>
        <taxon>Candidatus Sungiibacteriota</taxon>
    </lineage>
</organism>